<comment type="caution">
    <text evidence="2">The sequence shown here is derived from an EMBL/GenBank/DDBJ whole genome shotgun (WGS) entry which is preliminary data.</text>
</comment>
<feature type="region of interest" description="Disordered" evidence="1">
    <location>
        <begin position="1"/>
        <end position="38"/>
    </location>
</feature>
<evidence type="ECO:0000313" key="3">
    <source>
        <dbReference type="Proteomes" id="UP000634136"/>
    </source>
</evidence>
<reference evidence="2" key="1">
    <citation type="submission" date="2020-09" db="EMBL/GenBank/DDBJ databases">
        <title>Genome-Enabled Discovery of Anthraquinone Biosynthesis in Senna tora.</title>
        <authorList>
            <person name="Kang S.-H."/>
            <person name="Pandey R.P."/>
            <person name="Lee C.-M."/>
            <person name="Sim J.-S."/>
            <person name="Jeong J.-T."/>
            <person name="Choi B.-S."/>
            <person name="Jung M."/>
            <person name="Ginzburg D."/>
            <person name="Zhao K."/>
            <person name="Won S.Y."/>
            <person name="Oh T.-J."/>
            <person name="Yu Y."/>
            <person name="Kim N.-H."/>
            <person name="Lee O.R."/>
            <person name="Lee T.-H."/>
            <person name="Bashyal P."/>
            <person name="Kim T.-S."/>
            <person name="Lee W.-H."/>
            <person name="Kawkins C."/>
            <person name="Kim C.-K."/>
            <person name="Kim J.S."/>
            <person name="Ahn B.O."/>
            <person name="Rhee S.Y."/>
            <person name="Sohng J.K."/>
        </authorList>
    </citation>
    <scope>NUCLEOTIDE SEQUENCE</scope>
    <source>
        <tissue evidence="2">Leaf</tissue>
    </source>
</reference>
<keyword evidence="3" id="KW-1185">Reference proteome</keyword>
<dbReference type="Proteomes" id="UP000634136">
    <property type="component" value="Unassembled WGS sequence"/>
</dbReference>
<proteinExistence type="predicted"/>
<name>A0A834TRS2_9FABA</name>
<gene>
    <name evidence="2" type="ORF">G2W53_018427</name>
</gene>
<dbReference type="AlphaFoldDB" id="A0A834TRS2"/>
<protein>
    <submittedName>
        <fullName evidence="2">Uncharacterized protein</fullName>
    </submittedName>
</protein>
<organism evidence="2 3">
    <name type="scientific">Senna tora</name>
    <dbReference type="NCBI Taxonomy" id="362788"/>
    <lineage>
        <taxon>Eukaryota</taxon>
        <taxon>Viridiplantae</taxon>
        <taxon>Streptophyta</taxon>
        <taxon>Embryophyta</taxon>
        <taxon>Tracheophyta</taxon>
        <taxon>Spermatophyta</taxon>
        <taxon>Magnoliopsida</taxon>
        <taxon>eudicotyledons</taxon>
        <taxon>Gunneridae</taxon>
        <taxon>Pentapetalae</taxon>
        <taxon>rosids</taxon>
        <taxon>fabids</taxon>
        <taxon>Fabales</taxon>
        <taxon>Fabaceae</taxon>
        <taxon>Caesalpinioideae</taxon>
        <taxon>Cassia clade</taxon>
        <taxon>Senna</taxon>
    </lineage>
</organism>
<evidence type="ECO:0000313" key="2">
    <source>
        <dbReference type="EMBL" id="KAF7827263.1"/>
    </source>
</evidence>
<evidence type="ECO:0000256" key="1">
    <source>
        <dbReference type="SAM" id="MobiDB-lite"/>
    </source>
</evidence>
<sequence>MCGSLSKRPNRVNGRSGPMAIRRIAPPLSGSPEKAADAVNVVGGRRERCRKRVGV</sequence>
<accession>A0A834TRS2</accession>
<dbReference type="EMBL" id="JAAIUW010000006">
    <property type="protein sequence ID" value="KAF7827263.1"/>
    <property type="molecule type" value="Genomic_DNA"/>
</dbReference>